<sequence length="274" mass="30102">MDETAKMLEAYAGTLHQSFESVFERVGQSLSQSAQVMHMMNEVMESAMLQKLLISTSYTVGKGLHIEVLNDSQIMLGQMTIRAQMINIKGIILSKTFESLGAGKSVCVLVSLPDVAGFVEGFIELECISPGTQQPLLKRSLFQVLYLQRGTFKALKIGEQEAASGPNEAAATSNSICLARVRDLLNLSPIDGILTKEQGRYRFFPEYVLIDNTAVYISVKKEGEGVSAYHVTVSAAGSADTSIDRQRQCLHIIKELETIESESKSRKSNRISDL</sequence>
<evidence type="ECO:0000313" key="1">
    <source>
        <dbReference type="EMBL" id="TDH65101.1"/>
    </source>
</evidence>
<dbReference type="AlphaFoldDB" id="A0A976IB33"/>
<protein>
    <submittedName>
        <fullName evidence="1">Uncharacterized protein</fullName>
    </submittedName>
</protein>
<reference evidence="1 2" key="1">
    <citation type="journal article" date="2021" name="Genome Biol.">
        <title>AFLAP: assembly-free linkage analysis pipeline using k-mers from genome sequencing data.</title>
        <authorList>
            <person name="Fletcher K."/>
            <person name="Zhang L."/>
            <person name="Gil J."/>
            <person name="Han R."/>
            <person name="Cavanaugh K."/>
            <person name="Michelmore R."/>
        </authorList>
    </citation>
    <scope>NUCLEOTIDE SEQUENCE [LARGE SCALE GENOMIC DNA]</scope>
    <source>
        <strain evidence="1 2">SF5</strain>
    </source>
</reference>
<gene>
    <name evidence="1" type="ORF">CCR75_001542</name>
</gene>
<dbReference type="EMBL" id="SHOA02000220">
    <property type="protein sequence ID" value="TDH65101.1"/>
    <property type="molecule type" value="Genomic_DNA"/>
</dbReference>
<organism evidence="1 2">
    <name type="scientific">Bremia lactucae</name>
    <name type="common">Lettuce downy mildew</name>
    <dbReference type="NCBI Taxonomy" id="4779"/>
    <lineage>
        <taxon>Eukaryota</taxon>
        <taxon>Sar</taxon>
        <taxon>Stramenopiles</taxon>
        <taxon>Oomycota</taxon>
        <taxon>Peronosporomycetes</taxon>
        <taxon>Peronosporales</taxon>
        <taxon>Peronosporaceae</taxon>
        <taxon>Bremia</taxon>
    </lineage>
</organism>
<name>A0A976IB33_BRELC</name>
<proteinExistence type="predicted"/>
<dbReference type="RefSeq" id="XP_067814600.1">
    <property type="nucleotide sequence ID" value="XM_067959644.1"/>
</dbReference>
<accession>A0A976IB33</accession>
<keyword evidence="2" id="KW-1185">Reference proteome</keyword>
<dbReference type="KEGG" id="blac:94345315"/>
<dbReference type="OrthoDB" id="76046at2759"/>
<evidence type="ECO:0000313" key="2">
    <source>
        <dbReference type="Proteomes" id="UP000294530"/>
    </source>
</evidence>
<dbReference type="GeneID" id="94345315"/>
<dbReference type="Proteomes" id="UP000294530">
    <property type="component" value="Unassembled WGS sequence"/>
</dbReference>
<comment type="caution">
    <text evidence="1">The sequence shown here is derived from an EMBL/GenBank/DDBJ whole genome shotgun (WGS) entry which is preliminary data.</text>
</comment>